<evidence type="ECO:0000313" key="4">
    <source>
        <dbReference type="Proteomes" id="UP000323454"/>
    </source>
</evidence>
<dbReference type="Pfam" id="PF01828">
    <property type="entry name" value="Peptidase_A4"/>
    <property type="match status" value="1"/>
</dbReference>
<dbReference type="CDD" id="cd13426">
    <property type="entry name" value="Peptidase_G1"/>
    <property type="match status" value="1"/>
</dbReference>
<keyword evidence="2" id="KW-0732">Signal</keyword>
<proteinExistence type="predicted"/>
<feature type="signal peptide" evidence="2">
    <location>
        <begin position="1"/>
        <end position="27"/>
    </location>
</feature>
<organism evidence="3 4">
    <name type="scientific">Solihabitans fulvus</name>
    <dbReference type="NCBI Taxonomy" id="1892852"/>
    <lineage>
        <taxon>Bacteria</taxon>
        <taxon>Bacillati</taxon>
        <taxon>Actinomycetota</taxon>
        <taxon>Actinomycetes</taxon>
        <taxon>Pseudonocardiales</taxon>
        <taxon>Pseudonocardiaceae</taxon>
        <taxon>Solihabitans</taxon>
    </lineage>
</organism>
<sequence>MRARIGALVAAAVGVAGVLAAAAPVSAAPIFAPHHSTAAHSQPRVGGKFNQDGGNWSGYVVQGSGFSSVSASWVEPAVTCNSSNDLYAPWVGIDGYGSSSVEQTGVATDCSSGSPVYQAWYEMYPQSPVYYSNPVSAGDSFTASVTRSGTKYTLKLTDNTKGWTRTVSKSYNGANASAEFILESPTAGYPDFGRVTFTNAKINGQSLGNYGNAVALDASSSAGFEDRTNAVSGGTFSVDYIQE</sequence>
<gene>
    <name evidence="3" type="ORF">F0L68_32910</name>
</gene>
<dbReference type="EMBL" id="VUOB01000065">
    <property type="protein sequence ID" value="KAA2253606.1"/>
    <property type="molecule type" value="Genomic_DNA"/>
</dbReference>
<dbReference type="InterPro" id="IPR000250">
    <property type="entry name" value="Peptidase_G1"/>
</dbReference>
<dbReference type="RefSeq" id="WP_149853770.1">
    <property type="nucleotide sequence ID" value="NZ_VUOB01000065.1"/>
</dbReference>
<feature type="chain" id="PRO_5022797628" description="Peptidase A4 family protein" evidence="2">
    <location>
        <begin position="28"/>
        <end position="243"/>
    </location>
</feature>
<dbReference type="PANTHER" id="PTHR37536">
    <property type="entry name" value="PUTATIVE (AFU_ORTHOLOGUE AFUA_3G02970)-RELATED"/>
    <property type="match status" value="1"/>
</dbReference>
<feature type="active site" description="Proton acceptor" evidence="1">
    <location>
        <position position="183"/>
    </location>
</feature>
<dbReference type="GO" id="GO:0070007">
    <property type="term" value="F:glutamic-type endopeptidase activity"/>
    <property type="evidence" value="ECO:0007669"/>
    <property type="project" value="InterPro"/>
</dbReference>
<dbReference type="PANTHER" id="PTHR37536:SF1">
    <property type="entry name" value="ASPERGILLOPEPSIN, PUTAITVE (AFU_ORTHOLOGUE AFUA_7G01200)"/>
    <property type="match status" value="1"/>
</dbReference>
<reference evidence="3 4" key="2">
    <citation type="submission" date="2019-09" db="EMBL/GenBank/DDBJ databases">
        <authorList>
            <person name="Jin C."/>
        </authorList>
    </citation>
    <scope>NUCLEOTIDE SEQUENCE [LARGE SCALE GENOMIC DNA]</scope>
    <source>
        <strain evidence="3 4">AN110305</strain>
    </source>
</reference>
<evidence type="ECO:0000313" key="3">
    <source>
        <dbReference type="EMBL" id="KAA2253606.1"/>
    </source>
</evidence>
<accession>A0A5B2WSS4</accession>
<protein>
    <recommendedName>
        <fullName evidence="5">Peptidase A4 family protein</fullName>
    </recommendedName>
</protein>
<evidence type="ECO:0008006" key="5">
    <source>
        <dbReference type="Google" id="ProtNLM"/>
    </source>
</evidence>
<dbReference type="Gene3D" id="2.60.120.700">
    <property type="entry name" value="Peptidase G1"/>
    <property type="match status" value="1"/>
</dbReference>
<dbReference type="SUPFAM" id="SSF49899">
    <property type="entry name" value="Concanavalin A-like lectins/glucanases"/>
    <property type="match status" value="1"/>
</dbReference>
<dbReference type="InterPro" id="IPR013320">
    <property type="entry name" value="ConA-like_dom_sf"/>
</dbReference>
<dbReference type="GO" id="GO:0006508">
    <property type="term" value="P:proteolysis"/>
    <property type="evidence" value="ECO:0007669"/>
    <property type="project" value="InterPro"/>
</dbReference>
<evidence type="ECO:0000256" key="1">
    <source>
        <dbReference type="PIRSR" id="PIRSR600250-50"/>
    </source>
</evidence>
<dbReference type="AlphaFoldDB" id="A0A5B2WSS4"/>
<dbReference type="Proteomes" id="UP000323454">
    <property type="component" value="Unassembled WGS sequence"/>
</dbReference>
<dbReference type="OrthoDB" id="2630173at2"/>
<dbReference type="InterPro" id="IPR038656">
    <property type="entry name" value="Peptidase_G1_sf"/>
</dbReference>
<name>A0A5B2WSS4_9PSEU</name>
<reference evidence="3 4" key="1">
    <citation type="submission" date="2019-09" db="EMBL/GenBank/DDBJ databases">
        <title>Goodfellowia gen. nov., a new genus of the Pseudonocardineae related to Actinoalloteichus, containing Goodfellowia coeruleoviolacea gen. nov., comb. nov. gen. nov., comb. nov.</title>
        <authorList>
            <person name="Labeda D."/>
        </authorList>
    </citation>
    <scope>NUCLEOTIDE SEQUENCE [LARGE SCALE GENOMIC DNA]</scope>
    <source>
        <strain evidence="3 4">AN110305</strain>
    </source>
</reference>
<keyword evidence="4" id="KW-1185">Reference proteome</keyword>
<evidence type="ECO:0000256" key="2">
    <source>
        <dbReference type="SAM" id="SignalP"/>
    </source>
</evidence>
<comment type="caution">
    <text evidence="3">The sequence shown here is derived from an EMBL/GenBank/DDBJ whole genome shotgun (WGS) entry which is preliminary data.</text>
</comment>